<reference evidence="1" key="1">
    <citation type="submission" date="2024-10" db="EMBL/GenBank/DDBJ databases">
        <authorList>
            <person name="Ryan C."/>
        </authorList>
    </citation>
    <scope>NUCLEOTIDE SEQUENCE [LARGE SCALE GENOMIC DNA]</scope>
</reference>
<organism evidence="1 2">
    <name type="scientific">Urochloa decumbens</name>
    <dbReference type="NCBI Taxonomy" id="240449"/>
    <lineage>
        <taxon>Eukaryota</taxon>
        <taxon>Viridiplantae</taxon>
        <taxon>Streptophyta</taxon>
        <taxon>Embryophyta</taxon>
        <taxon>Tracheophyta</taxon>
        <taxon>Spermatophyta</taxon>
        <taxon>Magnoliopsida</taxon>
        <taxon>Liliopsida</taxon>
        <taxon>Poales</taxon>
        <taxon>Poaceae</taxon>
        <taxon>PACMAD clade</taxon>
        <taxon>Panicoideae</taxon>
        <taxon>Panicodae</taxon>
        <taxon>Paniceae</taxon>
        <taxon>Melinidinae</taxon>
        <taxon>Urochloa</taxon>
    </lineage>
</organism>
<evidence type="ECO:0000313" key="2">
    <source>
        <dbReference type="Proteomes" id="UP001497457"/>
    </source>
</evidence>
<dbReference type="Proteomes" id="UP001497457">
    <property type="component" value="Chromosome 14rd"/>
</dbReference>
<evidence type="ECO:0000313" key="1">
    <source>
        <dbReference type="EMBL" id="CAL4926942.1"/>
    </source>
</evidence>
<protein>
    <submittedName>
        <fullName evidence="1">Uncharacterized protein</fullName>
    </submittedName>
</protein>
<accession>A0ABC8XK96</accession>
<dbReference type="EMBL" id="OZ075124">
    <property type="protein sequence ID" value="CAL4926942.1"/>
    <property type="molecule type" value="Genomic_DNA"/>
</dbReference>
<name>A0ABC8XK96_9POAL</name>
<dbReference type="AlphaFoldDB" id="A0ABC8XK96"/>
<sequence>MIHPLRVCTERSRGRRNVVDGERIRSPGPQLSPLRRRDRRFQDGIVIKTPGLGEVLSWRSLGPIFSYGADLKGGVLLRTKVAASTPAGYVDVLNRKGRVLHRMEFRTKKIASCFRTMRYTLTTWVEQFEAGRKESDLYYLIPPDWIIWYRDLFERVCEWERFFPVDDLIYLEEYYRRNGKAIGRQQTSFNILAIVYPHREKNVARDTQSDATTRQQQACSANGDDYLVTNLVNLCCDKEVELASEWRKQRLGAASEIRLSIRILEKGLNFMLQKGDRPIIPDVIHDCLKCIMKEAELILERLKKGLNSNHYDNKLSHRIRTQAFRLVEKYLRADPCSASVSTRAILLGSVSMSECHE</sequence>
<proteinExistence type="predicted"/>
<gene>
    <name evidence="1" type="ORF">URODEC1_LOCUS24233</name>
</gene>
<keyword evidence="2" id="KW-1185">Reference proteome</keyword>